<evidence type="ECO:0000313" key="6">
    <source>
        <dbReference type="Proteomes" id="UP000694930"/>
    </source>
</evidence>
<evidence type="ECO:0000256" key="4">
    <source>
        <dbReference type="ARBA" id="ARBA00023180"/>
    </source>
</evidence>
<sequence>MNMRMRSRTSCRFMLLVCFLMCQLANVVVCECNKNMVIFNFGDSNSDTGGYPAAHGIRFGYPDGRAFFHQPSDRLCDGRLILDFLCENLNMSYLTPYLESVRPNFKNGVNFAIGGATILPKNVLFSLSTQVLQFVRFLQLQSKGSEELVDKVDLKKAIYMIDIGQNDLAGAFTYLSQAYQVIEKIPSFISEIQDAILAKIGCQHSIYKHGGKNFWIHNTGPLGCLPQKVATRNVSNLNDIDDHGCVKSMNEAAQAFNNQLRALCEQLRLQMKDTTIVYVDMYAIKYDLIANSSTYGIQNPLMVCCGYGGPPYNYNPNITCRQSGCTLCEESGAYVSWDGVHYTEFANSIFASKILSTNYSTPPLDLHHFCT</sequence>
<dbReference type="GeneID" id="107030712"/>
<evidence type="ECO:0000256" key="2">
    <source>
        <dbReference type="ARBA" id="ARBA00022729"/>
    </source>
</evidence>
<dbReference type="Pfam" id="PF00657">
    <property type="entry name" value="Lipase_GDSL"/>
    <property type="match status" value="1"/>
</dbReference>
<reference evidence="7" key="2">
    <citation type="submission" date="2025-08" db="UniProtKB">
        <authorList>
            <consortium name="RefSeq"/>
        </authorList>
    </citation>
    <scope>IDENTIFICATION</scope>
</reference>
<reference evidence="6" key="1">
    <citation type="journal article" date="2014" name="Nat. Genet.">
        <title>The genome of the stress-tolerant wild tomato species Solanum pennellii.</title>
        <authorList>
            <person name="Bolger A."/>
            <person name="Scossa F."/>
            <person name="Bolger M.E."/>
            <person name="Lanz C."/>
            <person name="Maumus F."/>
            <person name="Tohge T."/>
            <person name="Quesneville H."/>
            <person name="Alseekh S."/>
            <person name="Sorensen I."/>
            <person name="Lichtenstein G."/>
            <person name="Fich E.A."/>
            <person name="Conte M."/>
            <person name="Keller H."/>
            <person name="Schneeberger K."/>
            <person name="Schwacke R."/>
            <person name="Ofner I."/>
            <person name="Vrebalov J."/>
            <person name="Xu Y."/>
            <person name="Osorio S."/>
            <person name="Aflitos S.A."/>
            <person name="Schijlen E."/>
            <person name="Jimenez-Gomez J.M."/>
            <person name="Ryngajllo M."/>
            <person name="Kimura S."/>
            <person name="Kumar R."/>
            <person name="Koenig D."/>
            <person name="Headland L.R."/>
            <person name="Maloof J.N."/>
            <person name="Sinha N."/>
            <person name="van Ham R.C."/>
            <person name="Lankhorst R.K."/>
            <person name="Mao L."/>
            <person name="Vogel A."/>
            <person name="Arsova B."/>
            <person name="Panstruga R."/>
            <person name="Fei Z."/>
            <person name="Rose J.K."/>
            <person name="Zamir D."/>
            <person name="Carrari F."/>
            <person name="Giovannoni J.J."/>
            <person name="Weigel D."/>
            <person name="Usadel B."/>
            <person name="Fernie A.R."/>
        </authorList>
    </citation>
    <scope>NUCLEOTIDE SEQUENCE [LARGE SCALE GENOMIC DNA]</scope>
    <source>
        <strain evidence="6">cv. LA0716</strain>
    </source>
</reference>
<dbReference type="InterPro" id="IPR036514">
    <property type="entry name" value="SGNH_hydro_sf"/>
</dbReference>
<dbReference type="PANTHER" id="PTHR22835">
    <property type="entry name" value="ZINC FINGER FYVE DOMAIN CONTAINING PROTEIN"/>
    <property type="match status" value="1"/>
</dbReference>
<dbReference type="Gene3D" id="3.40.50.1110">
    <property type="entry name" value="SGNH hydrolase"/>
    <property type="match status" value="1"/>
</dbReference>
<protein>
    <submittedName>
        <fullName evidence="7">GDSL esterase/lipase LIP-4-like</fullName>
    </submittedName>
</protein>
<evidence type="ECO:0000256" key="1">
    <source>
        <dbReference type="ARBA" id="ARBA00008668"/>
    </source>
</evidence>
<comment type="similarity">
    <text evidence="1">Belongs to the 'GDSL' lipolytic enzyme family.</text>
</comment>
<feature type="signal peptide" evidence="5">
    <location>
        <begin position="1"/>
        <end position="30"/>
    </location>
</feature>
<dbReference type="SUPFAM" id="SSF52266">
    <property type="entry name" value="SGNH hydrolase"/>
    <property type="match status" value="1"/>
</dbReference>
<keyword evidence="3" id="KW-0378">Hydrolase</keyword>
<name>A0ABM1HLZ0_SOLPN</name>
<dbReference type="InterPro" id="IPR001087">
    <property type="entry name" value="GDSL"/>
</dbReference>
<gene>
    <name evidence="7" type="primary">LOC107030712</name>
</gene>
<organism evidence="6 7">
    <name type="scientific">Solanum pennellii</name>
    <name type="common">Tomato</name>
    <name type="synonym">Lycopersicon pennellii</name>
    <dbReference type="NCBI Taxonomy" id="28526"/>
    <lineage>
        <taxon>Eukaryota</taxon>
        <taxon>Viridiplantae</taxon>
        <taxon>Streptophyta</taxon>
        <taxon>Embryophyta</taxon>
        <taxon>Tracheophyta</taxon>
        <taxon>Spermatophyta</taxon>
        <taxon>Magnoliopsida</taxon>
        <taxon>eudicotyledons</taxon>
        <taxon>Gunneridae</taxon>
        <taxon>Pentapetalae</taxon>
        <taxon>asterids</taxon>
        <taxon>lamiids</taxon>
        <taxon>Solanales</taxon>
        <taxon>Solanaceae</taxon>
        <taxon>Solanoideae</taxon>
        <taxon>Solaneae</taxon>
        <taxon>Solanum</taxon>
        <taxon>Solanum subgen. Lycopersicon</taxon>
    </lineage>
</organism>
<proteinExistence type="inferred from homology"/>
<evidence type="ECO:0000256" key="5">
    <source>
        <dbReference type="SAM" id="SignalP"/>
    </source>
</evidence>
<dbReference type="RefSeq" id="XP_015087466.1">
    <property type="nucleotide sequence ID" value="XM_015231980.2"/>
</dbReference>
<dbReference type="PANTHER" id="PTHR22835:SF158">
    <property type="entry name" value="GDSL ESTERASE_LIPASE LIP-4-LIKE ISOFORM X1"/>
    <property type="match status" value="1"/>
</dbReference>
<evidence type="ECO:0000313" key="7">
    <source>
        <dbReference type="RefSeq" id="XP_015087466.1"/>
    </source>
</evidence>
<accession>A0ABM1HLZ0</accession>
<dbReference type="Proteomes" id="UP000694930">
    <property type="component" value="Chromosome 1"/>
</dbReference>
<dbReference type="InterPro" id="IPR035669">
    <property type="entry name" value="SGNH_plant_lipase-like"/>
</dbReference>
<evidence type="ECO:0000256" key="3">
    <source>
        <dbReference type="ARBA" id="ARBA00022801"/>
    </source>
</evidence>
<dbReference type="CDD" id="cd01837">
    <property type="entry name" value="SGNH_plant_lipase_like"/>
    <property type="match status" value="1"/>
</dbReference>
<keyword evidence="4" id="KW-0325">Glycoprotein</keyword>
<feature type="chain" id="PRO_5046450696" evidence="5">
    <location>
        <begin position="31"/>
        <end position="371"/>
    </location>
</feature>
<keyword evidence="6" id="KW-1185">Reference proteome</keyword>
<keyword evidence="2 5" id="KW-0732">Signal</keyword>